<dbReference type="EMBL" id="KT247141">
    <property type="protein sequence ID" value="ALL41230.1"/>
    <property type="molecule type" value="mRNA"/>
</dbReference>
<reference evidence="2" key="1">
    <citation type="submission" date="2015-07" db="EMBL/GenBank/DDBJ databases">
        <title>Elucidating the P. pachyrhizi secretome and potential effectors.</title>
        <authorList>
            <person name="de Carvalho M.C.C.G."/>
            <person name="Nascimento L.C."/>
            <person name="Darben L.M."/>
            <person name="Polizel-Podanosqui A.M."/>
            <person name="Lopes-Caitar V.S."/>
            <person name="Rocha C.S."/>
            <person name="Qi M."/>
            <person name="Carazolle M."/>
            <person name="Kuwahara M.K."/>
            <person name="Pereira G.A.G."/>
            <person name="Abdelnoor R.V."/>
            <person name="Whitham S.A."/>
            <person name="Marcelino-Guimaraes F.C."/>
        </authorList>
    </citation>
    <scope>NUCLEOTIDE SEQUENCE</scope>
</reference>
<dbReference type="AlphaFoldDB" id="A0A0S1MK76"/>
<name>A0A0S1MK76_PHAPC</name>
<evidence type="ECO:0000313" key="2">
    <source>
        <dbReference type="EMBL" id="ALL41230.1"/>
    </source>
</evidence>
<feature type="signal peptide" evidence="1">
    <location>
        <begin position="1"/>
        <end position="20"/>
    </location>
</feature>
<proteinExistence type="evidence at transcript level"/>
<keyword evidence="1" id="KW-0732">Signal</keyword>
<feature type="chain" id="PRO_5006589184" evidence="1">
    <location>
        <begin position="21"/>
        <end position="81"/>
    </location>
</feature>
<evidence type="ECO:0000256" key="1">
    <source>
        <dbReference type="SAM" id="SignalP"/>
    </source>
</evidence>
<organism evidence="2">
    <name type="scientific">Phakopsora pachyrhizi</name>
    <name type="common">Asian soybean rust disease fungus</name>
    <dbReference type="NCBI Taxonomy" id="170000"/>
    <lineage>
        <taxon>Eukaryota</taxon>
        <taxon>Fungi</taxon>
        <taxon>Dikarya</taxon>
        <taxon>Basidiomycota</taxon>
        <taxon>Pucciniomycotina</taxon>
        <taxon>Pucciniomycetes</taxon>
        <taxon>Pucciniales</taxon>
        <taxon>Phakopsoraceae</taxon>
        <taxon>Phakopsora</taxon>
    </lineage>
</organism>
<protein>
    <submittedName>
        <fullName evidence="2">Uncharacterized protein</fullName>
    </submittedName>
</protein>
<sequence length="81" mass="8786">MHSIPNILAILAFFFVIGHAIVAEAHITNGATHSNQKPVDKNILSKRIRIAVTSSDDSRGHGKDVFGGYYDPYYSGGPGWS</sequence>
<accession>A0A0S1MK76</accession>